<dbReference type="NCBIfam" id="TIGR00527">
    <property type="entry name" value="gcvH"/>
    <property type="match status" value="1"/>
</dbReference>
<dbReference type="Gene3D" id="2.40.50.100">
    <property type="match status" value="1"/>
</dbReference>
<evidence type="ECO:0000256" key="2">
    <source>
        <dbReference type="ARBA" id="ARBA00022823"/>
    </source>
</evidence>
<comment type="cofactor">
    <cofactor evidence="3">
        <name>(R)-lipoate</name>
        <dbReference type="ChEBI" id="CHEBI:83088"/>
    </cofactor>
    <text evidence="3">Binds 1 lipoyl cofactor covalently.</text>
</comment>
<comment type="function">
    <text evidence="3">The glycine cleavage system catalyzes the degradation of glycine. The H protein shuttles the methylamine group of glycine from the P protein to the T protein.</text>
</comment>
<dbReference type="CDD" id="cd06848">
    <property type="entry name" value="GCS_H"/>
    <property type="match status" value="1"/>
</dbReference>
<proteinExistence type="inferred from homology"/>
<protein>
    <recommendedName>
        <fullName evidence="3">Glycine cleavage system H protein</fullName>
    </recommendedName>
</protein>
<keyword evidence="6" id="KW-1185">Reference proteome</keyword>
<reference evidence="5 6" key="1">
    <citation type="submission" date="2024-04" db="EMBL/GenBank/DDBJ databases">
        <authorList>
            <person name="Cremers G."/>
        </authorList>
    </citation>
    <scope>NUCLEOTIDE SEQUENCE [LARGE SCALE GENOMIC DNA]</scope>
    <source>
        <strain evidence="5">MeCH1-AG</strain>
    </source>
</reference>
<feature type="domain" description="Lipoyl-binding" evidence="4">
    <location>
        <begin position="23"/>
        <end position="104"/>
    </location>
</feature>
<dbReference type="PROSITE" id="PS50968">
    <property type="entry name" value="BIOTINYL_LIPOYL"/>
    <property type="match status" value="1"/>
</dbReference>
<dbReference type="InterPro" id="IPR011053">
    <property type="entry name" value="Single_hybrid_motif"/>
</dbReference>
<dbReference type="InterPro" id="IPR017453">
    <property type="entry name" value="GCV_H_sub"/>
</dbReference>
<dbReference type="InterPro" id="IPR002930">
    <property type="entry name" value="GCV_H"/>
</dbReference>
<dbReference type="PANTHER" id="PTHR11715">
    <property type="entry name" value="GLYCINE CLEAVAGE SYSTEM H PROTEIN"/>
    <property type="match status" value="1"/>
</dbReference>
<dbReference type="InterPro" id="IPR033753">
    <property type="entry name" value="GCV_H/Fam206"/>
</dbReference>
<dbReference type="PANTHER" id="PTHR11715:SF3">
    <property type="entry name" value="GLYCINE CLEAVAGE SYSTEM H PROTEIN-RELATED"/>
    <property type="match status" value="1"/>
</dbReference>
<dbReference type="HAMAP" id="MF_00272">
    <property type="entry name" value="GcvH"/>
    <property type="match status" value="1"/>
</dbReference>
<evidence type="ECO:0000256" key="3">
    <source>
        <dbReference type="HAMAP-Rule" id="MF_00272"/>
    </source>
</evidence>
<dbReference type="NCBIfam" id="NF002270">
    <property type="entry name" value="PRK01202.1"/>
    <property type="match status" value="1"/>
</dbReference>
<comment type="subunit">
    <text evidence="3">The glycine cleavage system is composed of four proteins: P, T, L and H.</text>
</comment>
<dbReference type="PROSITE" id="PS00189">
    <property type="entry name" value="LIPOYL"/>
    <property type="match status" value="1"/>
</dbReference>
<evidence type="ECO:0000256" key="1">
    <source>
        <dbReference type="ARBA" id="ARBA00009249"/>
    </source>
</evidence>
<organism evidence="5 6">
    <name type="scientific">Candidatus Methylocalor cossyra</name>
    <dbReference type="NCBI Taxonomy" id="3108543"/>
    <lineage>
        <taxon>Bacteria</taxon>
        <taxon>Pseudomonadati</taxon>
        <taxon>Pseudomonadota</taxon>
        <taxon>Gammaproteobacteria</taxon>
        <taxon>Methylococcales</taxon>
        <taxon>Methylococcaceae</taxon>
        <taxon>Candidatus Methylocalor</taxon>
    </lineage>
</organism>
<dbReference type="Proteomes" id="UP001497493">
    <property type="component" value="Chromosome"/>
</dbReference>
<dbReference type="Pfam" id="PF01597">
    <property type="entry name" value="GCV_H"/>
    <property type="match status" value="1"/>
</dbReference>
<comment type="similarity">
    <text evidence="1 3">Belongs to the GcvH family.</text>
</comment>
<sequence length="126" mass="13709">MSKLPDDLKYAKTHEWAKLEGDTVRVGISDFAQTQLGDVVYVQLPEAGRRVTAGEAVATVESVKTASDIHSPVTGEIVEVNPTLTDQPGSVNEDAYAAWLFRVKADDPGELEQLMDAESYRTTLAD</sequence>
<evidence type="ECO:0000313" key="5">
    <source>
        <dbReference type="EMBL" id="CAL1241325.1"/>
    </source>
</evidence>
<keyword evidence="2 3" id="KW-0450">Lipoyl</keyword>
<dbReference type="SUPFAM" id="SSF51230">
    <property type="entry name" value="Single hybrid motif"/>
    <property type="match status" value="1"/>
</dbReference>
<dbReference type="InterPro" id="IPR000089">
    <property type="entry name" value="Biotin_lipoyl"/>
</dbReference>
<gene>
    <name evidence="3 5" type="primary">gcvH</name>
    <name evidence="5" type="ORF">MECH1_V1_2549</name>
</gene>
<evidence type="ECO:0000313" key="6">
    <source>
        <dbReference type="Proteomes" id="UP001497493"/>
    </source>
</evidence>
<dbReference type="EMBL" id="OZ026884">
    <property type="protein sequence ID" value="CAL1241325.1"/>
    <property type="molecule type" value="Genomic_DNA"/>
</dbReference>
<dbReference type="InterPro" id="IPR003016">
    <property type="entry name" value="2-oxoA_DH_lipoyl-BS"/>
</dbReference>
<accession>A0ABM9NL16</accession>
<dbReference type="RefSeq" id="WP_348757850.1">
    <property type="nucleotide sequence ID" value="NZ_OZ026884.1"/>
</dbReference>
<feature type="modified residue" description="N6-lipoyllysine" evidence="3">
    <location>
        <position position="64"/>
    </location>
</feature>
<evidence type="ECO:0000259" key="4">
    <source>
        <dbReference type="PROSITE" id="PS50968"/>
    </source>
</evidence>
<name>A0ABM9NL16_9GAMM</name>